<keyword evidence="8" id="KW-0408">Iron</keyword>
<evidence type="ECO:0000256" key="3">
    <source>
        <dbReference type="ARBA" id="ARBA00022448"/>
    </source>
</evidence>
<dbReference type="AlphaFoldDB" id="A0A1G7YUL8"/>
<comment type="subcellular location">
    <subcellularLocation>
        <location evidence="1 14">Cell outer membrane</location>
        <topology evidence="1 14">Multi-pass membrane protein</topology>
    </subcellularLocation>
</comment>
<dbReference type="InterPro" id="IPR000531">
    <property type="entry name" value="Beta-barrel_TonB"/>
</dbReference>
<evidence type="ECO:0000256" key="4">
    <source>
        <dbReference type="ARBA" id="ARBA00022452"/>
    </source>
</evidence>
<keyword evidence="10 15" id="KW-0798">TonB box</keyword>
<dbReference type="InterPro" id="IPR039426">
    <property type="entry name" value="TonB-dep_rcpt-like"/>
</dbReference>
<name>A0A1G7YUL8_9SPHI</name>
<feature type="signal peptide" evidence="16">
    <location>
        <begin position="1"/>
        <end position="24"/>
    </location>
</feature>
<evidence type="ECO:0000256" key="15">
    <source>
        <dbReference type="RuleBase" id="RU003357"/>
    </source>
</evidence>
<evidence type="ECO:0000256" key="1">
    <source>
        <dbReference type="ARBA" id="ARBA00004571"/>
    </source>
</evidence>
<evidence type="ECO:0000256" key="10">
    <source>
        <dbReference type="ARBA" id="ARBA00023077"/>
    </source>
</evidence>
<evidence type="ECO:0000259" key="17">
    <source>
        <dbReference type="Pfam" id="PF00593"/>
    </source>
</evidence>
<evidence type="ECO:0000313" key="19">
    <source>
        <dbReference type="EMBL" id="SDH00213.1"/>
    </source>
</evidence>
<evidence type="ECO:0000259" key="18">
    <source>
        <dbReference type="Pfam" id="PF07715"/>
    </source>
</evidence>
<protein>
    <submittedName>
        <fullName evidence="19">Iron complex outermembrane recepter protein</fullName>
    </submittedName>
</protein>
<evidence type="ECO:0000313" key="20">
    <source>
        <dbReference type="Proteomes" id="UP000199643"/>
    </source>
</evidence>
<dbReference type="Gene3D" id="2.60.40.1120">
    <property type="entry name" value="Carboxypeptidase-like, regulatory domain"/>
    <property type="match status" value="1"/>
</dbReference>
<dbReference type="EMBL" id="FNCH01000014">
    <property type="protein sequence ID" value="SDH00213.1"/>
    <property type="molecule type" value="Genomic_DNA"/>
</dbReference>
<dbReference type="InterPro" id="IPR037066">
    <property type="entry name" value="Plug_dom_sf"/>
</dbReference>
<keyword evidence="3 14" id="KW-0813">Transport</keyword>
<dbReference type="GO" id="GO:0038023">
    <property type="term" value="F:signaling receptor activity"/>
    <property type="evidence" value="ECO:0007669"/>
    <property type="project" value="InterPro"/>
</dbReference>
<organism evidence="19 20">
    <name type="scientific">Pedobacter terrae</name>
    <dbReference type="NCBI Taxonomy" id="405671"/>
    <lineage>
        <taxon>Bacteria</taxon>
        <taxon>Pseudomonadati</taxon>
        <taxon>Bacteroidota</taxon>
        <taxon>Sphingobacteriia</taxon>
        <taxon>Sphingobacteriales</taxon>
        <taxon>Sphingobacteriaceae</taxon>
        <taxon>Pedobacter</taxon>
    </lineage>
</organism>
<dbReference type="NCBIfam" id="TIGR01783">
    <property type="entry name" value="TonB-siderophor"/>
    <property type="match status" value="1"/>
</dbReference>
<dbReference type="STRING" id="405671.SAMN05421827_114100"/>
<evidence type="ECO:0000256" key="11">
    <source>
        <dbReference type="ARBA" id="ARBA00023136"/>
    </source>
</evidence>
<keyword evidence="20" id="KW-1185">Reference proteome</keyword>
<evidence type="ECO:0000256" key="6">
    <source>
        <dbReference type="ARBA" id="ARBA00022692"/>
    </source>
</evidence>
<dbReference type="InterPro" id="IPR008969">
    <property type="entry name" value="CarboxyPept-like_regulatory"/>
</dbReference>
<gene>
    <name evidence="19" type="ORF">SAMN05421827_114100</name>
</gene>
<dbReference type="CDD" id="cd01347">
    <property type="entry name" value="ligand_gated_channel"/>
    <property type="match status" value="1"/>
</dbReference>
<comment type="similarity">
    <text evidence="2 14 15">Belongs to the TonB-dependent receptor family.</text>
</comment>
<dbReference type="RefSeq" id="WP_090502058.1">
    <property type="nucleotide sequence ID" value="NZ_FNCH01000014.1"/>
</dbReference>
<dbReference type="InterPro" id="IPR010105">
    <property type="entry name" value="TonB_sidphr_rcpt"/>
</dbReference>
<keyword evidence="11 14" id="KW-0472">Membrane</keyword>
<evidence type="ECO:0000256" key="7">
    <source>
        <dbReference type="ARBA" id="ARBA00022729"/>
    </source>
</evidence>
<feature type="domain" description="TonB-dependent receptor-like beta-barrel" evidence="17">
    <location>
        <begin position="311"/>
        <end position="792"/>
    </location>
</feature>
<dbReference type="GO" id="GO:0015891">
    <property type="term" value="P:siderophore transport"/>
    <property type="evidence" value="ECO:0007669"/>
    <property type="project" value="InterPro"/>
</dbReference>
<dbReference type="GO" id="GO:0015344">
    <property type="term" value="F:siderophore uptake transmembrane transporter activity"/>
    <property type="evidence" value="ECO:0007669"/>
    <property type="project" value="TreeGrafter"/>
</dbReference>
<proteinExistence type="inferred from homology"/>
<dbReference type="InterPro" id="IPR012910">
    <property type="entry name" value="Plug_dom"/>
</dbReference>
<feature type="domain" description="TonB-dependent receptor plug" evidence="18">
    <location>
        <begin position="136"/>
        <end position="234"/>
    </location>
</feature>
<dbReference type="PANTHER" id="PTHR32552:SF68">
    <property type="entry name" value="FERRICHROME OUTER MEMBRANE TRANSPORTER_PHAGE RECEPTOR"/>
    <property type="match status" value="1"/>
</dbReference>
<evidence type="ECO:0000256" key="16">
    <source>
        <dbReference type="SAM" id="SignalP"/>
    </source>
</evidence>
<evidence type="ECO:0000256" key="12">
    <source>
        <dbReference type="ARBA" id="ARBA00023170"/>
    </source>
</evidence>
<evidence type="ECO:0000256" key="14">
    <source>
        <dbReference type="PROSITE-ProRule" id="PRU01360"/>
    </source>
</evidence>
<dbReference type="SUPFAM" id="SSF49464">
    <property type="entry name" value="Carboxypeptidase regulatory domain-like"/>
    <property type="match status" value="1"/>
</dbReference>
<evidence type="ECO:0000256" key="5">
    <source>
        <dbReference type="ARBA" id="ARBA00022496"/>
    </source>
</evidence>
<evidence type="ECO:0000256" key="8">
    <source>
        <dbReference type="ARBA" id="ARBA00023004"/>
    </source>
</evidence>
<keyword evidence="4 14" id="KW-1134">Transmembrane beta strand</keyword>
<dbReference type="Pfam" id="PF07715">
    <property type="entry name" value="Plug"/>
    <property type="match status" value="1"/>
</dbReference>
<evidence type="ECO:0000256" key="13">
    <source>
        <dbReference type="ARBA" id="ARBA00023237"/>
    </source>
</evidence>
<reference evidence="20" key="1">
    <citation type="submission" date="2016-10" db="EMBL/GenBank/DDBJ databases">
        <authorList>
            <person name="Varghese N."/>
            <person name="Submissions S."/>
        </authorList>
    </citation>
    <scope>NUCLEOTIDE SEQUENCE [LARGE SCALE GENOMIC DNA]</scope>
    <source>
        <strain evidence="20">DSM 17933</strain>
    </source>
</reference>
<dbReference type="InterPro" id="IPR036942">
    <property type="entry name" value="Beta-barrel_TonB_sf"/>
</dbReference>
<keyword evidence="7 16" id="KW-0732">Signal</keyword>
<keyword evidence="9" id="KW-0406">Ion transport</keyword>
<dbReference type="PANTHER" id="PTHR32552">
    <property type="entry name" value="FERRICHROME IRON RECEPTOR-RELATED"/>
    <property type="match status" value="1"/>
</dbReference>
<feature type="chain" id="PRO_5011632226" evidence="16">
    <location>
        <begin position="25"/>
        <end position="823"/>
    </location>
</feature>
<dbReference type="Proteomes" id="UP000199643">
    <property type="component" value="Unassembled WGS sequence"/>
</dbReference>
<sequence length="823" mass="91291">MKINFTKPLILINLLGLICLNVFAQQRTTLQGTVKDSHGITIAGVTVSVHGTNTTTTTNNRGIYKLQLIQGKAVVHFNFIGFKEVVKNLDLNGTDVAENIVMQESTDDLQQVEITGRKEKTYKTKATFIGKIENELKDIPQSVSYASKELIADQGLMRVGEVVKNFSGVNQFSFYDDLTIRGFRVNGQSNTQLLNGLRTSTGFWKQSLANYLERVEVLKGPSSALFGNASPGGVVNRVTKKPLDETRRSVSLTMGSFNTFRGLADFTGPATKDSTLLYRLNLGYENAETFRDLMFDRNFVIAPSLTFVPSEKTRINFDLVYTDSKSRLDRGQPIFGSFDLNSTPQSLSLNTTNDYLNELTYNATISITHKLTNNLSLNVSYLKTGYSENLNEHRTSNAYGVDANGAPINDLAGMNVQIRKRKRFIDNFSGYINYTPKTGIIEHKIVAGYDFGSEKTPVGGWQLTAGGYRNAANSGAIASYVPANKSKYLLDAAGNPVPNVPHFNLNDPLSSQRMQDDSKLFFTQSIVAPTYYYLNSGYVQDQFKIGALQVLAGIRYEYYTDFAGYKTQAEAKANSHAWLPRLGAVYSINSNINLYGSYVEGYNPQTSANIANPNAGGPFDPLKSNMVEFGTKTSWFRDQLTVSAAVYQIKQTGALYATPGVVDVLRQIGDEQSRGFELDVIGKIMPNWNVIASYSYNRAKILESGTVGEIGIQKPNAPKNTANLWSRYTFIEGVAKGLGIGLGINYTDRRNLIYDAKFSPENQITIPSFTLFNAALFYNIGKLQLQLNANNIGNKKYWVGGYDYLRLFPGQPENYMFTVGYSF</sequence>
<evidence type="ECO:0000256" key="9">
    <source>
        <dbReference type="ARBA" id="ARBA00023065"/>
    </source>
</evidence>
<dbReference type="Pfam" id="PF13715">
    <property type="entry name" value="CarbopepD_reg_2"/>
    <property type="match status" value="1"/>
</dbReference>
<dbReference type="Pfam" id="PF00593">
    <property type="entry name" value="TonB_dep_Rec_b-barrel"/>
    <property type="match status" value="1"/>
</dbReference>
<dbReference type="OrthoDB" id="9775095at2"/>
<accession>A0A1G7YUL8</accession>
<dbReference type="PROSITE" id="PS52016">
    <property type="entry name" value="TONB_DEPENDENT_REC_3"/>
    <property type="match status" value="1"/>
</dbReference>
<keyword evidence="12" id="KW-0675">Receptor</keyword>
<dbReference type="GO" id="GO:0009279">
    <property type="term" value="C:cell outer membrane"/>
    <property type="evidence" value="ECO:0007669"/>
    <property type="project" value="UniProtKB-SubCell"/>
</dbReference>
<keyword evidence="13 14" id="KW-0998">Cell outer membrane</keyword>
<dbReference type="Gene3D" id="2.40.170.20">
    <property type="entry name" value="TonB-dependent receptor, beta-barrel domain"/>
    <property type="match status" value="1"/>
</dbReference>
<keyword evidence="5" id="KW-0410">Iron transport</keyword>
<dbReference type="Gene3D" id="2.170.130.10">
    <property type="entry name" value="TonB-dependent receptor, plug domain"/>
    <property type="match status" value="1"/>
</dbReference>
<keyword evidence="6 14" id="KW-0812">Transmembrane</keyword>
<evidence type="ECO:0000256" key="2">
    <source>
        <dbReference type="ARBA" id="ARBA00009810"/>
    </source>
</evidence>
<dbReference type="SUPFAM" id="SSF56935">
    <property type="entry name" value="Porins"/>
    <property type="match status" value="1"/>
</dbReference>